<comment type="similarity">
    <text evidence="1">Belongs to the sigma-70 factor family. ECF subfamily.</text>
</comment>
<keyword evidence="3" id="KW-0731">Sigma factor</keyword>
<gene>
    <name evidence="8" type="ORF">EV199_2339</name>
</gene>
<organism evidence="8 9">
    <name type="scientific">Pseudobacter ginsenosidimutans</name>
    <dbReference type="NCBI Taxonomy" id="661488"/>
    <lineage>
        <taxon>Bacteria</taxon>
        <taxon>Pseudomonadati</taxon>
        <taxon>Bacteroidota</taxon>
        <taxon>Chitinophagia</taxon>
        <taxon>Chitinophagales</taxon>
        <taxon>Chitinophagaceae</taxon>
        <taxon>Pseudobacter</taxon>
    </lineage>
</organism>
<dbReference type="AlphaFoldDB" id="A0A4Q7N5W5"/>
<protein>
    <submittedName>
        <fullName evidence="8">RNA polymerase sigma (SigZ) subunit</fullName>
    </submittedName>
</protein>
<dbReference type="GO" id="GO:0003677">
    <property type="term" value="F:DNA binding"/>
    <property type="evidence" value="ECO:0007669"/>
    <property type="project" value="InterPro"/>
</dbReference>
<comment type="caution">
    <text evidence="8">The sequence shown here is derived from an EMBL/GenBank/DDBJ whole genome shotgun (WGS) entry which is preliminary data.</text>
</comment>
<dbReference type="RefSeq" id="WP_130540752.1">
    <property type="nucleotide sequence ID" value="NZ_CP042431.1"/>
</dbReference>
<keyword evidence="4" id="KW-0804">Transcription</keyword>
<dbReference type="InterPro" id="IPR013249">
    <property type="entry name" value="RNA_pol_sigma70_r4_t2"/>
</dbReference>
<dbReference type="InterPro" id="IPR013324">
    <property type="entry name" value="RNA_pol_sigma_r3/r4-like"/>
</dbReference>
<dbReference type="InterPro" id="IPR036388">
    <property type="entry name" value="WH-like_DNA-bd_sf"/>
</dbReference>
<name>A0A4Q7N5W5_9BACT</name>
<evidence type="ECO:0000256" key="5">
    <source>
        <dbReference type="SAM" id="Phobius"/>
    </source>
</evidence>
<evidence type="ECO:0000256" key="3">
    <source>
        <dbReference type="ARBA" id="ARBA00023082"/>
    </source>
</evidence>
<feature type="transmembrane region" description="Helical" evidence="5">
    <location>
        <begin position="176"/>
        <end position="195"/>
    </location>
</feature>
<dbReference type="SUPFAM" id="SSF88659">
    <property type="entry name" value="Sigma3 and sigma4 domains of RNA polymerase sigma factors"/>
    <property type="match status" value="1"/>
</dbReference>
<dbReference type="GO" id="GO:0016987">
    <property type="term" value="F:sigma factor activity"/>
    <property type="evidence" value="ECO:0007669"/>
    <property type="project" value="UniProtKB-KW"/>
</dbReference>
<evidence type="ECO:0000259" key="6">
    <source>
        <dbReference type="Pfam" id="PF04542"/>
    </source>
</evidence>
<evidence type="ECO:0000256" key="4">
    <source>
        <dbReference type="ARBA" id="ARBA00023163"/>
    </source>
</evidence>
<dbReference type="Gene3D" id="1.10.1740.10">
    <property type="match status" value="1"/>
</dbReference>
<dbReference type="OrthoDB" id="659855at2"/>
<keyword evidence="2" id="KW-0805">Transcription regulation</keyword>
<dbReference type="PANTHER" id="PTHR43133">
    <property type="entry name" value="RNA POLYMERASE ECF-TYPE SIGMA FACTO"/>
    <property type="match status" value="1"/>
</dbReference>
<dbReference type="InterPro" id="IPR014284">
    <property type="entry name" value="RNA_pol_sigma-70_dom"/>
</dbReference>
<keyword evidence="9" id="KW-1185">Reference proteome</keyword>
<dbReference type="GO" id="GO:0006352">
    <property type="term" value="P:DNA-templated transcription initiation"/>
    <property type="evidence" value="ECO:0007669"/>
    <property type="project" value="InterPro"/>
</dbReference>
<evidence type="ECO:0000259" key="7">
    <source>
        <dbReference type="Pfam" id="PF08281"/>
    </source>
</evidence>
<evidence type="ECO:0000256" key="1">
    <source>
        <dbReference type="ARBA" id="ARBA00010641"/>
    </source>
</evidence>
<evidence type="ECO:0000256" key="2">
    <source>
        <dbReference type="ARBA" id="ARBA00023015"/>
    </source>
</evidence>
<dbReference type="InterPro" id="IPR039425">
    <property type="entry name" value="RNA_pol_sigma-70-like"/>
</dbReference>
<dbReference type="NCBIfam" id="TIGR02937">
    <property type="entry name" value="sigma70-ECF"/>
    <property type="match status" value="1"/>
</dbReference>
<dbReference type="Proteomes" id="UP000293874">
    <property type="component" value="Unassembled WGS sequence"/>
</dbReference>
<reference evidence="8 9" key="1">
    <citation type="submission" date="2019-02" db="EMBL/GenBank/DDBJ databases">
        <title>Genomic Encyclopedia of Type Strains, Phase IV (KMG-IV): sequencing the most valuable type-strain genomes for metagenomic binning, comparative biology and taxonomic classification.</title>
        <authorList>
            <person name="Goeker M."/>
        </authorList>
    </citation>
    <scope>NUCLEOTIDE SEQUENCE [LARGE SCALE GENOMIC DNA]</scope>
    <source>
        <strain evidence="8 9">DSM 18116</strain>
    </source>
</reference>
<dbReference type="Pfam" id="PF04542">
    <property type="entry name" value="Sigma70_r2"/>
    <property type="match status" value="1"/>
</dbReference>
<feature type="domain" description="RNA polymerase sigma factor 70 region 4 type 2" evidence="7">
    <location>
        <begin position="122"/>
        <end position="173"/>
    </location>
</feature>
<keyword evidence="5" id="KW-0472">Membrane</keyword>
<accession>A0A4Q7N5W5</accession>
<feature type="domain" description="RNA polymerase sigma-70 region 2" evidence="6">
    <location>
        <begin position="20"/>
        <end position="84"/>
    </location>
</feature>
<dbReference type="EMBL" id="SGXA01000001">
    <property type="protein sequence ID" value="RZS76454.1"/>
    <property type="molecule type" value="Genomic_DNA"/>
</dbReference>
<dbReference type="Pfam" id="PF08281">
    <property type="entry name" value="Sigma70_r4_2"/>
    <property type="match status" value="1"/>
</dbReference>
<dbReference type="SUPFAM" id="SSF88946">
    <property type="entry name" value="Sigma2 domain of RNA polymerase sigma factors"/>
    <property type="match status" value="1"/>
</dbReference>
<keyword evidence="5" id="KW-0812">Transmembrane</keyword>
<evidence type="ECO:0000313" key="8">
    <source>
        <dbReference type="EMBL" id="RZS76454.1"/>
    </source>
</evidence>
<sequence length="196" mass="22744">MQQLALKIKKGDEQAFQAFFHQTHHAVLRYLNKQLHHNRFIDDIIQEVYIKVWQNRSQIDPGRSLEGWLFSIVYTTMLNHLQKAVAEKKRIDALTWALGSAQLTDHNKGPVQLLQKESDLLYHRALQSIKPAQRLRCFRLHREAGLTYNQIADLEGLAVKTVEGHISAALKDLRKLVSLTHCVFFYFSIFLMVTIP</sequence>
<proteinExistence type="inferred from homology"/>
<dbReference type="InterPro" id="IPR013325">
    <property type="entry name" value="RNA_pol_sigma_r2"/>
</dbReference>
<dbReference type="InterPro" id="IPR007627">
    <property type="entry name" value="RNA_pol_sigma70_r2"/>
</dbReference>
<dbReference type="PANTHER" id="PTHR43133:SF46">
    <property type="entry name" value="RNA POLYMERASE SIGMA-70 FACTOR ECF SUBFAMILY"/>
    <property type="match status" value="1"/>
</dbReference>
<evidence type="ECO:0000313" key="9">
    <source>
        <dbReference type="Proteomes" id="UP000293874"/>
    </source>
</evidence>
<keyword evidence="5" id="KW-1133">Transmembrane helix</keyword>
<dbReference type="Gene3D" id="1.10.10.10">
    <property type="entry name" value="Winged helix-like DNA-binding domain superfamily/Winged helix DNA-binding domain"/>
    <property type="match status" value="1"/>
</dbReference>